<dbReference type="PANTHER" id="PTHR11319">
    <property type="entry name" value="G PROTEIN-COUPLED RECEPTOR-RELATED"/>
    <property type="match status" value="1"/>
</dbReference>
<sequence>IWERIQQTSQLKHTLTGVCLFLLVLVHPSVSTFMFQIFRCERYHYEREAQRQWWLWQFSSYECLTAEWTLIAVLAGACILLFSIGFPLGVYTTLQYLHSWVKLRIHKKEWDKIGEEDRPYWMKANQDLHLQPMPKNASASYKNLHVFWRNADEDPVLSDTTDLMDVYAWRTSFIYLDHPGGLEHIGDSDSQTGVFGALRSCFRCLSNPKATRHVGREEQDGPLLNLMSMEMLAPFASPALHAADLFGAEPDINKATIQTKHGIVLELKAHWQEATQHGEPAHNITRLSDYCQICGQFYQPYKDQFFFMMTWDMVRRLMQTGIVVAVALVMGEAGALTWAVGIAAFALWVHERTAPFKDKSMDKLQGYVLLNQFVLAIGILSMLAIEASTSNWVGSPAIIGYTLLLFNIGIICYSLLVMQTAMAPAFRYLANRTKETLIAVVEYLQGKRAPDESEKQKLEKGKASLISWDINPLSMSHSANDTNGSIQLNVHQPEESASTTMTQRLNPMVMGLQPDGDGRSKPDGDGRPKPYGDGLQGE</sequence>
<accession>A0AAE0C047</accession>
<feature type="transmembrane region" description="Helical" evidence="2">
    <location>
        <begin position="14"/>
        <end position="38"/>
    </location>
</feature>
<reference evidence="3 4" key="1">
    <citation type="journal article" date="2015" name="Genome Biol. Evol.">
        <title>Comparative Genomics of a Bacterivorous Green Alga Reveals Evolutionary Causalities and Consequences of Phago-Mixotrophic Mode of Nutrition.</title>
        <authorList>
            <person name="Burns J.A."/>
            <person name="Paasch A."/>
            <person name="Narechania A."/>
            <person name="Kim E."/>
        </authorList>
    </citation>
    <scope>NUCLEOTIDE SEQUENCE [LARGE SCALE GENOMIC DNA]</scope>
    <source>
        <strain evidence="3 4">PLY_AMNH</strain>
    </source>
</reference>
<keyword evidence="4" id="KW-1185">Reference proteome</keyword>
<dbReference type="PANTHER" id="PTHR11319:SF35">
    <property type="entry name" value="OUTER MEMBRANE PROTEIN PMPC-RELATED"/>
    <property type="match status" value="1"/>
</dbReference>
<evidence type="ECO:0000313" key="3">
    <source>
        <dbReference type="EMBL" id="KAK3245045.1"/>
    </source>
</evidence>
<feature type="transmembrane region" description="Helical" evidence="2">
    <location>
        <begin position="68"/>
        <end position="94"/>
    </location>
</feature>
<keyword evidence="2" id="KW-1133">Transmembrane helix</keyword>
<protein>
    <recommendedName>
        <fullName evidence="5">TRP C-terminal domain-containing protein</fullName>
    </recommendedName>
</protein>
<feature type="transmembrane region" description="Helical" evidence="2">
    <location>
        <begin position="397"/>
        <end position="418"/>
    </location>
</feature>
<dbReference type="Proteomes" id="UP001190700">
    <property type="component" value="Unassembled WGS sequence"/>
</dbReference>
<feature type="compositionally biased region" description="Polar residues" evidence="1">
    <location>
        <begin position="493"/>
        <end position="505"/>
    </location>
</feature>
<feature type="transmembrane region" description="Helical" evidence="2">
    <location>
        <begin position="322"/>
        <end position="347"/>
    </location>
</feature>
<keyword evidence="2" id="KW-0812">Transmembrane</keyword>
<gene>
    <name evidence="3" type="ORF">CYMTET_45370</name>
</gene>
<organism evidence="3 4">
    <name type="scientific">Cymbomonas tetramitiformis</name>
    <dbReference type="NCBI Taxonomy" id="36881"/>
    <lineage>
        <taxon>Eukaryota</taxon>
        <taxon>Viridiplantae</taxon>
        <taxon>Chlorophyta</taxon>
        <taxon>Pyramimonadophyceae</taxon>
        <taxon>Pyramimonadales</taxon>
        <taxon>Pyramimonadaceae</taxon>
        <taxon>Cymbomonas</taxon>
    </lineage>
</organism>
<evidence type="ECO:0008006" key="5">
    <source>
        <dbReference type="Google" id="ProtNLM"/>
    </source>
</evidence>
<feature type="compositionally biased region" description="Basic and acidic residues" evidence="1">
    <location>
        <begin position="516"/>
        <end position="530"/>
    </location>
</feature>
<evidence type="ECO:0000256" key="2">
    <source>
        <dbReference type="SAM" id="Phobius"/>
    </source>
</evidence>
<evidence type="ECO:0000256" key="1">
    <source>
        <dbReference type="SAM" id="MobiDB-lite"/>
    </source>
</evidence>
<keyword evidence="2" id="KW-0472">Membrane</keyword>
<proteinExistence type="predicted"/>
<evidence type="ECO:0000313" key="4">
    <source>
        <dbReference type="Proteomes" id="UP001190700"/>
    </source>
</evidence>
<dbReference type="AlphaFoldDB" id="A0AAE0C047"/>
<comment type="caution">
    <text evidence="3">The sequence shown here is derived from an EMBL/GenBank/DDBJ whole genome shotgun (WGS) entry which is preliminary data.</text>
</comment>
<name>A0AAE0C047_9CHLO</name>
<feature type="region of interest" description="Disordered" evidence="1">
    <location>
        <begin position="493"/>
        <end position="538"/>
    </location>
</feature>
<feature type="non-terminal residue" evidence="3">
    <location>
        <position position="1"/>
    </location>
</feature>
<feature type="transmembrane region" description="Helical" evidence="2">
    <location>
        <begin position="367"/>
        <end position="385"/>
    </location>
</feature>
<dbReference type="EMBL" id="LGRX02031079">
    <property type="protein sequence ID" value="KAK3245045.1"/>
    <property type="molecule type" value="Genomic_DNA"/>
</dbReference>